<name>A0ABX4TW50_PSEDL</name>
<accession>A0ABX4TW50</accession>
<keyword evidence="2" id="KW-1185">Reference proteome</keyword>
<comment type="caution">
    <text evidence="1">The sequence shown here is derived from an EMBL/GenBank/DDBJ whole genome shotgun (WGS) entry which is preliminary data.</text>
</comment>
<organism evidence="1 2">
    <name type="scientific">Pseudomonas plecoglossicida</name>
    <dbReference type="NCBI Taxonomy" id="70775"/>
    <lineage>
        <taxon>Bacteria</taxon>
        <taxon>Pseudomonadati</taxon>
        <taxon>Pseudomonadota</taxon>
        <taxon>Gammaproteobacteria</taxon>
        <taxon>Pseudomonadales</taxon>
        <taxon>Pseudomonadaceae</taxon>
        <taxon>Pseudomonas</taxon>
    </lineage>
</organism>
<protein>
    <submittedName>
        <fullName evidence="1">Uncharacterized protein</fullName>
    </submittedName>
</protein>
<sequence>MGDTRYRVVFIQCRTPVALSMRLPGNHLGRAKQADQAVRVKFAVLNEMNEYRFPDMTVEEGRIACQVGMGARQSGAVSHLH</sequence>
<evidence type="ECO:0000313" key="2">
    <source>
        <dbReference type="Proteomes" id="UP000234744"/>
    </source>
</evidence>
<proteinExistence type="predicted"/>
<evidence type="ECO:0000313" key="1">
    <source>
        <dbReference type="EMBL" id="PLV10926.1"/>
    </source>
</evidence>
<dbReference type="Proteomes" id="UP000234744">
    <property type="component" value="Unassembled WGS sequence"/>
</dbReference>
<reference evidence="1 2" key="1">
    <citation type="submission" date="2017-12" db="EMBL/GenBank/DDBJ databases">
        <title>Detection of the carbapenemase gene blaVIM-5 in members of the Pseudomonas putida group isolated from polluted Nigerian wetlands.</title>
        <authorList>
            <person name="Adelowo O."/>
            <person name="Vollmers J."/>
            <person name="Maeusezahl I."/>
            <person name="Kaster A.-K."/>
            <person name="Mueller J.A."/>
        </authorList>
    </citation>
    <scope>NUCLEOTIDE SEQUENCE [LARGE SCALE GENOMIC DNA]</scope>
    <source>
        <strain evidence="1 2">MR69</strain>
    </source>
</reference>
<gene>
    <name evidence="1" type="ORF">CXG47_22330</name>
</gene>
<dbReference type="EMBL" id="PJCJ01000019">
    <property type="protein sequence ID" value="PLV10926.1"/>
    <property type="molecule type" value="Genomic_DNA"/>
</dbReference>